<dbReference type="Proteomes" id="UP001057375">
    <property type="component" value="Unassembled WGS sequence"/>
</dbReference>
<feature type="region of interest" description="Disordered" evidence="1">
    <location>
        <begin position="201"/>
        <end position="308"/>
    </location>
</feature>
<organism evidence="3 4">
    <name type="scientific">Aduncisulcus paluster</name>
    <dbReference type="NCBI Taxonomy" id="2918883"/>
    <lineage>
        <taxon>Eukaryota</taxon>
        <taxon>Metamonada</taxon>
        <taxon>Carpediemonas-like organisms</taxon>
        <taxon>Aduncisulcus</taxon>
    </lineage>
</organism>
<keyword evidence="2" id="KW-1133">Transmembrane helix</keyword>
<gene>
    <name evidence="3" type="ORF">ADUPG1_009118</name>
</gene>
<comment type="caution">
    <text evidence="3">The sequence shown here is derived from an EMBL/GenBank/DDBJ whole genome shotgun (WGS) entry which is preliminary data.</text>
</comment>
<keyword evidence="4" id="KW-1185">Reference proteome</keyword>
<keyword evidence="2" id="KW-0472">Membrane</keyword>
<dbReference type="EMBL" id="BQXS01011139">
    <property type="protein sequence ID" value="GKT36089.1"/>
    <property type="molecule type" value="Genomic_DNA"/>
</dbReference>
<feature type="compositionally biased region" description="Basic and acidic residues" evidence="1">
    <location>
        <begin position="252"/>
        <end position="263"/>
    </location>
</feature>
<protein>
    <submittedName>
        <fullName evidence="3">Uncharacterized protein</fullName>
    </submittedName>
</protein>
<feature type="compositionally biased region" description="Polar residues" evidence="1">
    <location>
        <begin position="282"/>
        <end position="294"/>
    </location>
</feature>
<evidence type="ECO:0000313" key="4">
    <source>
        <dbReference type="Proteomes" id="UP001057375"/>
    </source>
</evidence>
<evidence type="ECO:0000313" key="3">
    <source>
        <dbReference type="EMBL" id="GKT36089.1"/>
    </source>
</evidence>
<evidence type="ECO:0000256" key="1">
    <source>
        <dbReference type="SAM" id="MobiDB-lite"/>
    </source>
</evidence>
<reference evidence="3" key="1">
    <citation type="submission" date="2022-03" db="EMBL/GenBank/DDBJ databases">
        <title>Draft genome sequence of Aduncisulcus paluster, a free-living microaerophilic Fornicata.</title>
        <authorList>
            <person name="Yuyama I."/>
            <person name="Kume K."/>
            <person name="Tamura T."/>
            <person name="Inagaki Y."/>
            <person name="Hashimoto T."/>
        </authorList>
    </citation>
    <scope>NUCLEOTIDE SEQUENCE</scope>
    <source>
        <strain evidence="3">NY0171</strain>
    </source>
</reference>
<evidence type="ECO:0000256" key="2">
    <source>
        <dbReference type="SAM" id="Phobius"/>
    </source>
</evidence>
<proteinExistence type="predicted"/>
<feature type="transmembrane region" description="Helical" evidence="2">
    <location>
        <begin position="12"/>
        <end position="33"/>
    </location>
</feature>
<accession>A0ABQ5KXD0</accession>
<name>A0ABQ5KXD0_9EUKA</name>
<keyword evidence="2" id="KW-0812">Transmembrane</keyword>
<sequence length="308" mass="33153">MADDPTNNMGLFIVVLGSLIVFILVILVILVIYKIRQENQQNPEGIEDYEVAKAVQGKDMLRSSLQANKIAQEVGWIEPGTPLAQSERDDAQSIKDDLDLDLLSDSATVAANIQKIGVDSSNPGESTIEHAVQKLRLLPPGPSRVQKLSNILFPRSASHDSGLNNSSSLLLVMDETPGVSPKVITDQTDYGESEMLTIRADPSLDIISPSPVSDIDPPLTSPSSPLSPPKQSPSHLSTVFEVNSIAPTPSDGRSEDSTQDRESYTTTHSRSQHLSKRDLSAVKTSAIGQETSLIATEDMISSEEGDKG</sequence>
<feature type="compositionally biased region" description="Low complexity" evidence="1">
    <location>
        <begin position="201"/>
        <end position="224"/>
    </location>
</feature>